<accession>A0ABN4AF16</accession>
<dbReference type="PANTHER" id="PTHR47739:SF1">
    <property type="entry name" value="TRNA1(VAL) (ADENINE(37)-N6)-METHYLTRANSFERASE"/>
    <property type="match status" value="1"/>
</dbReference>
<evidence type="ECO:0000256" key="6">
    <source>
        <dbReference type="HAMAP-Rule" id="MF_01872"/>
    </source>
</evidence>
<dbReference type="InterPro" id="IPR029063">
    <property type="entry name" value="SAM-dependent_MTases_sf"/>
</dbReference>
<dbReference type="PANTHER" id="PTHR47739">
    <property type="entry name" value="TRNA1(VAL) (ADENINE(37)-N6)-METHYLTRANSFERASE"/>
    <property type="match status" value="1"/>
</dbReference>
<protein>
    <recommendedName>
        <fullName evidence="6">tRNA1(Val) (adenine(37)-N6)-methyltransferase</fullName>
        <ecNumber evidence="6">2.1.1.223</ecNumber>
    </recommendedName>
    <alternativeName>
        <fullName evidence="6">tRNA m6A37 methyltransferase</fullName>
    </alternativeName>
</protein>
<dbReference type="InterPro" id="IPR002052">
    <property type="entry name" value="DNA_methylase_N6_adenine_CS"/>
</dbReference>
<evidence type="ECO:0000256" key="5">
    <source>
        <dbReference type="ARBA" id="ARBA00022694"/>
    </source>
</evidence>
<comment type="function">
    <text evidence="6">Specifically methylates the adenine in position 37 of tRNA(1)(Val) (anticodon cmo5UAC).</text>
</comment>
<keyword evidence="4 6" id="KW-0949">S-adenosyl-L-methionine</keyword>
<dbReference type="Pfam" id="PF05175">
    <property type="entry name" value="MTS"/>
    <property type="match status" value="1"/>
</dbReference>
<dbReference type="EC" id="2.1.1.223" evidence="6"/>
<dbReference type="PROSITE" id="PS00092">
    <property type="entry name" value="N6_MTASE"/>
    <property type="match status" value="1"/>
</dbReference>
<keyword evidence="2 6" id="KW-0489">Methyltransferase</keyword>
<dbReference type="SUPFAM" id="SSF53335">
    <property type="entry name" value="S-adenosyl-L-methionine-dependent methyltransferases"/>
    <property type="match status" value="1"/>
</dbReference>
<comment type="similarity">
    <text evidence="6">Belongs to the methyltransferase superfamily. tRNA (adenine-N(6)-)-methyltransferase family.</text>
</comment>
<dbReference type="GO" id="GO:0032259">
    <property type="term" value="P:methylation"/>
    <property type="evidence" value="ECO:0007669"/>
    <property type="project" value="UniProtKB-KW"/>
</dbReference>
<keyword evidence="9" id="KW-1185">Reference proteome</keyword>
<organism evidence="8 9">
    <name type="scientific">Emticicia oligotrophica (strain DSM 17448 / CIP 109782 / MTCC 6937 / GPTSA100-15)</name>
    <dbReference type="NCBI Taxonomy" id="929562"/>
    <lineage>
        <taxon>Bacteria</taxon>
        <taxon>Pseudomonadati</taxon>
        <taxon>Bacteroidota</taxon>
        <taxon>Cytophagia</taxon>
        <taxon>Cytophagales</taxon>
        <taxon>Leadbetterellaceae</taxon>
        <taxon>Emticicia</taxon>
    </lineage>
</organism>
<dbReference type="InterPro" id="IPR022882">
    <property type="entry name" value="tRNA_adenine-N6_MeTrfase"/>
</dbReference>
<feature type="domain" description="Methyltransferase small" evidence="7">
    <location>
        <begin position="33"/>
        <end position="124"/>
    </location>
</feature>
<proteinExistence type="inferred from homology"/>
<dbReference type="PROSITE" id="PS01131">
    <property type="entry name" value="RRNA_A_DIMETH"/>
    <property type="match status" value="1"/>
</dbReference>
<dbReference type="Proteomes" id="UP000002875">
    <property type="component" value="Chromosome"/>
</dbReference>
<evidence type="ECO:0000256" key="2">
    <source>
        <dbReference type="ARBA" id="ARBA00022603"/>
    </source>
</evidence>
<evidence type="ECO:0000256" key="1">
    <source>
        <dbReference type="ARBA" id="ARBA00022490"/>
    </source>
</evidence>
<evidence type="ECO:0000313" key="8">
    <source>
        <dbReference type="EMBL" id="AFK03825.1"/>
    </source>
</evidence>
<dbReference type="RefSeq" id="WP_015029521.1">
    <property type="nucleotide sequence ID" value="NC_018748.1"/>
</dbReference>
<dbReference type="InterPro" id="IPR020596">
    <property type="entry name" value="rRNA_Ade_Mease_Trfase_CS"/>
</dbReference>
<dbReference type="InterPro" id="IPR050210">
    <property type="entry name" value="tRNA_Adenine-N(6)_MTase"/>
</dbReference>
<reference evidence="8 9" key="1">
    <citation type="submission" date="2011-07" db="EMBL/GenBank/DDBJ databases">
        <title>The complete genome of chromosome of Emticicia oligotrophica DSM 17448.</title>
        <authorList>
            <consortium name="US DOE Joint Genome Institute (JGI-PGF)"/>
            <person name="Lucas S."/>
            <person name="Han J."/>
            <person name="Lapidus A."/>
            <person name="Bruce D."/>
            <person name="Goodwin L."/>
            <person name="Pitluck S."/>
            <person name="Peters L."/>
            <person name="Kyrpides N."/>
            <person name="Mavromatis K."/>
            <person name="Ivanova N."/>
            <person name="Ovchinnikova G."/>
            <person name="Teshima H."/>
            <person name="Detter J.C."/>
            <person name="Tapia R."/>
            <person name="Han C."/>
            <person name="Land M."/>
            <person name="Hauser L."/>
            <person name="Markowitz V."/>
            <person name="Cheng J.-F."/>
            <person name="Hugenholtz P."/>
            <person name="Woyke T."/>
            <person name="Wu D."/>
            <person name="Tindall B."/>
            <person name="Pomrenke H."/>
            <person name="Brambilla E."/>
            <person name="Klenk H.-P."/>
            <person name="Eisen J.A."/>
        </authorList>
    </citation>
    <scope>NUCLEOTIDE SEQUENCE [LARGE SCALE GENOMIC DNA]</scope>
    <source>
        <strain evidence="8 9">DSM 17448</strain>
    </source>
</reference>
<name>A0ABN4AF16_EMTOG</name>
<gene>
    <name evidence="8" type="ordered locus">Emtol_2689</name>
</gene>
<keyword evidence="3 6" id="KW-0808">Transferase</keyword>
<dbReference type="InterPro" id="IPR007848">
    <property type="entry name" value="Small_mtfrase_dom"/>
</dbReference>
<sequence length="236" mass="26923">MPKNSFTFKQFTVYQDQCGMKVCTDACIFGASIDTKNAQRILDIGTGTGLLSLMLAQRTDAKIDAVEIDESAYQQAISNVEKSNFGQKISVFHQKIQDFESSFRYDLIISNPPFYQKSLKSADAQTNKALHAVELSLEELVDVVIRLLNPNGQFIVLLPPFEIEKLIQFAQKKGLYLSKKIMIRHNASKPVFRVIATFSNTQIQDIEESTLVIHEEDMKNYSAEFRELLKDYYLIF</sequence>
<keyword evidence="5 6" id="KW-0819">tRNA processing</keyword>
<comment type="catalytic activity">
    <reaction evidence="6">
        <text>adenosine(37) in tRNA1(Val) + S-adenosyl-L-methionine = N(6)-methyladenosine(37) in tRNA1(Val) + S-adenosyl-L-homocysteine + H(+)</text>
        <dbReference type="Rhea" id="RHEA:43160"/>
        <dbReference type="Rhea" id="RHEA-COMP:10369"/>
        <dbReference type="Rhea" id="RHEA-COMP:10370"/>
        <dbReference type="ChEBI" id="CHEBI:15378"/>
        <dbReference type="ChEBI" id="CHEBI:57856"/>
        <dbReference type="ChEBI" id="CHEBI:59789"/>
        <dbReference type="ChEBI" id="CHEBI:74411"/>
        <dbReference type="ChEBI" id="CHEBI:74449"/>
        <dbReference type="EC" id="2.1.1.223"/>
    </reaction>
</comment>
<comment type="subcellular location">
    <subcellularLocation>
        <location evidence="6">Cytoplasm</location>
    </subcellularLocation>
</comment>
<dbReference type="EMBL" id="CP002961">
    <property type="protein sequence ID" value="AFK03825.1"/>
    <property type="molecule type" value="Genomic_DNA"/>
</dbReference>
<evidence type="ECO:0000313" key="9">
    <source>
        <dbReference type="Proteomes" id="UP000002875"/>
    </source>
</evidence>
<dbReference type="HAMAP" id="MF_01872">
    <property type="entry name" value="tRNA_methyltr_YfiC"/>
    <property type="match status" value="1"/>
</dbReference>
<keyword evidence="1 6" id="KW-0963">Cytoplasm</keyword>
<dbReference type="Gene3D" id="3.40.50.150">
    <property type="entry name" value="Vaccinia Virus protein VP39"/>
    <property type="match status" value="1"/>
</dbReference>
<evidence type="ECO:0000256" key="4">
    <source>
        <dbReference type="ARBA" id="ARBA00022691"/>
    </source>
</evidence>
<dbReference type="CDD" id="cd02440">
    <property type="entry name" value="AdoMet_MTases"/>
    <property type="match status" value="1"/>
</dbReference>
<evidence type="ECO:0000259" key="7">
    <source>
        <dbReference type="Pfam" id="PF05175"/>
    </source>
</evidence>
<dbReference type="GO" id="GO:0008168">
    <property type="term" value="F:methyltransferase activity"/>
    <property type="evidence" value="ECO:0007669"/>
    <property type="project" value="UniProtKB-KW"/>
</dbReference>
<evidence type="ECO:0000256" key="3">
    <source>
        <dbReference type="ARBA" id="ARBA00022679"/>
    </source>
</evidence>